<organism evidence="3 4">
    <name type="scientific">Halobellus limi</name>
    <dbReference type="NCBI Taxonomy" id="699433"/>
    <lineage>
        <taxon>Archaea</taxon>
        <taxon>Methanobacteriati</taxon>
        <taxon>Methanobacteriota</taxon>
        <taxon>Stenosarchaea group</taxon>
        <taxon>Halobacteria</taxon>
        <taxon>Halobacteriales</taxon>
        <taxon>Haloferacaceae</taxon>
        <taxon>Halobellus</taxon>
    </lineage>
</organism>
<dbReference type="PIRSF" id="PIRSF000097">
    <property type="entry name" value="AKR"/>
    <property type="match status" value="1"/>
</dbReference>
<proteinExistence type="predicted"/>
<dbReference type="InterPro" id="IPR036812">
    <property type="entry name" value="NAD(P)_OxRdtase_dom_sf"/>
</dbReference>
<dbReference type="PROSITE" id="PS00062">
    <property type="entry name" value="ALDOKETO_REDUCTASE_2"/>
    <property type="match status" value="1"/>
</dbReference>
<reference evidence="3 4" key="1">
    <citation type="submission" date="2016-10" db="EMBL/GenBank/DDBJ databases">
        <authorList>
            <person name="de Groot N.N."/>
        </authorList>
    </citation>
    <scope>NUCLEOTIDE SEQUENCE [LARGE SCALE GENOMIC DNA]</scope>
    <source>
        <strain evidence="3 4">CGMCC 1.10331</strain>
    </source>
</reference>
<dbReference type="Proteomes" id="UP000296733">
    <property type="component" value="Chromosome"/>
</dbReference>
<dbReference type="AlphaFoldDB" id="A0A1H5UJ90"/>
<evidence type="ECO:0000313" key="4">
    <source>
        <dbReference type="Proteomes" id="UP000236740"/>
    </source>
</evidence>
<dbReference type="Proteomes" id="UP000236740">
    <property type="component" value="Unassembled WGS sequence"/>
</dbReference>
<dbReference type="EMBL" id="CP031311">
    <property type="protein sequence ID" value="QCC47013.1"/>
    <property type="molecule type" value="Genomic_DNA"/>
</dbReference>
<reference evidence="2 5" key="2">
    <citation type="journal article" date="2019" name="Nat. Commun.">
        <title>A new type of DNA phosphorothioation-based antiviral system in archaea.</title>
        <authorList>
            <person name="Xiong L."/>
            <person name="Liu S."/>
            <person name="Chen S."/>
            <person name="Xiao Y."/>
            <person name="Zhu B."/>
            <person name="Gao Y."/>
            <person name="Zhang Y."/>
            <person name="Chen B."/>
            <person name="Luo J."/>
            <person name="Deng Z."/>
            <person name="Chen X."/>
            <person name="Wang L."/>
            <person name="Chen S."/>
        </authorList>
    </citation>
    <scope>NUCLEOTIDE SEQUENCE [LARGE SCALE GENOMIC DNA]</scope>
    <source>
        <strain evidence="2 5">CGMCC 1.10331</strain>
    </source>
</reference>
<dbReference type="SUPFAM" id="SSF51430">
    <property type="entry name" value="NAD(P)-linked oxidoreductase"/>
    <property type="match status" value="1"/>
</dbReference>
<dbReference type="Gene3D" id="3.20.20.100">
    <property type="entry name" value="NADP-dependent oxidoreductase domain"/>
    <property type="match status" value="1"/>
</dbReference>
<dbReference type="KEGG" id="hlm:DV707_04640"/>
<protein>
    <submittedName>
        <fullName evidence="3">Aldo/keto reductase</fullName>
    </submittedName>
</protein>
<sequence length="266" mass="29126">MDLPPLGLGTYELTDPEDAPAAVATAVDLGYDHVDTAQSYGNEALVAEGLARADRDADDVFVATKLDTKNLGYDDVLSTARESAARLGVDSIDLLYVHWPLDTYDPDETLPALDELVDEGVVERVGLSNFRPDQLVEAMDRLDTPLFAHQVEMHPLLPQTELHELAVDRGHRLVAYCPIARNRVADVDAVVDVAEKHDATPAQVSLAWLRAKGNVTPIPKSGTPAHIRENYEALALELDDEDVAAIDDVDRRDRIVDFEGTPWSQG</sequence>
<accession>A0A1H5UJ90</accession>
<gene>
    <name evidence="2" type="ORF">DV707_04640</name>
    <name evidence="3" type="ORF">SAMN04488133_0623</name>
</gene>
<dbReference type="PANTHER" id="PTHR43638:SF3">
    <property type="entry name" value="ALDEHYDE REDUCTASE"/>
    <property type="match status" value="1"/>
</dbReference>
<evidence type="ECO:0000313" key="3">
    <source>
        <dbReference type="EMBL" id="SEF75104.1"/>
    </source>
</evidence>
<dbReference type="InterPro" id="IPR023210">
    <property type="entry name" value="NADP_OxRdtase_dom"/>
</dbReference>
<dbReference type="Pfam" id="PF00248">
    <property type="entry name" value="Aldo_ket_red"/>
    <property type="match status" value="1"/>
</dbReference>
<dbReference type="EMBL" id="FNVN01000001">
    <property type="protein sequence ID" value="SEF75104.1"/>
    <property type="molecule type" value="Genomic_DNA"/>
</dbReference>
<feature type="domain" description="NADP-dependent oxidoreductase" evidence="1">
    <location>
        <begin position="5"/>
        <end position="250"/>
    </location>
</feature>
<dbReference type="InterPro" id="IPR018170">
    <property type="entry name" value="Aldo/ket_reductase_CS"/>
</dbReference>
<dbReference type="PANTHER" id="PTHR43638">
    <property type="entry name" value="OXIDOREDUCTASE, ALDO/KETO REDUCTASE FAMILY PROTEIN"/>
    <property type="match status" value="1"/>
</dbReference>
<name>A0A1H5UJ90_9EURY</name>
<dbReference type="InterPro" id="IPR020471">
    <property type="entry name" value="AKR"/>
</dbReference>
<dbReference type="GO" id="GO:0016491">
    <property type="term" value="F:oxidoreductase activity"/>
    <property type="evidence" value="ECO:0007669"/>
    <property type="project" value="InterPro"/>
</dbReference>
<dbReference type="OrthoDB" id="275427at2157"/>
<evidence type="ECO:0000259" key="1">
    <source>
        <dbReference type="Pfam" id="PF00248"/>
    </source>
</evidence>
<dbReference type="RefSeq" id="WP_103990384.1">
    <property type="nucleotide sequence ID" value="NZ_CP031311.1"/>
</dbReference>
<evidence type="ECO:0000313" key="2">
    <source>
        <dbReference type="EMBL" id="QCC47013.1"/>
    </source>
</evidence>
<dbReference type="GeneID" id="39857349"/>
<dbReference type="PRINTS" id="PR00069">
    <property type="entry name" value="ALDKETRDTASE"/>
</dbReference>
<keyword evidence="4" id="KW-1185">Reference proteome</keyword>
<evidence type="ECO:0000313" key="5">
    <source>
        <dbReference type="Proteomes" id="UP000296733"/>
    </source>
</evidence>